<evidence type="ECO:0000313" key="2">
    <source>
        <dbReference type="Proteomes" id="UP000014071"/>
    </source>
</evidence>
<protein>
    <submittedName>
        <fullName evidence="1">Uncharacterized protein</fullName>
    </submittedName>
</protein>
<reference evidence="2" key="1">
    <citation type="journal article" date="2013" name="Genome Announc.">
        <title>Draft genome sequence of the basidiomycetous yeast-like fungus Pseudozyma hubeiensis SY62, which produces an abundant amount of the biosurfactant mannosylerythritol lipids.</title>
        <authorList>
            <person name="Konishi M."/>
            <person name="Hatada Y."/>
            <person name="Horiuchi J."/>
        </authorList>
    </citation>
    <scope>NUCLEOTIDE SEQUENCE [LARGE SCALE GENOMIC DNA]</scope>
    <source>
        <strain evidence="2">SY62</strain>
    </source>
</reference>
<proteinExistence type="predicted"/>
<dbReference type="GeneID" id="24110690"/>
<name>R9P915_PSEHS</name>
<evidence type="ECO:0000313" key="1">
    <source>
        <dbReference type="EMBL" id="GAC97824.1"/>
    </source>
</evidence>
<dbReference type="EMBL" id="DF238812">
    <property type="protein sequence ID" value="GAC97824.1"/>
    <property type="molecule type" value="Genomic_DNA"/>
</dbReference>
<organism evidence="1 2">
    <name type="scientific">Pseudozyma hubeiensis (strain SY62)</name>
    <name type="common">Yeast</name>
    <dbReference type="NCBI Taxonomy" id="1305764"/>
    <lineage>
        <taxon>Eukaryota</taxon>
        <taxon>Fungi</taxon>
        <taxon>Dikarya</taxon>
        <taxon>Basidiomycota</taxon>
        <taxon>Ustilaginomycotina</taxon>
        <taxon>Ustilaginomycetes</taxon>
        <taxon>Ustilaginales</taxon>
        <taxon>Ustilaginaceae</taxon>
        <taxon>Pseudozyma</taxon>
    </lineage>
</organism>
<accession>R9P915</accession>
<sequence>MTQRHCLHCLTLFGSGHETRFVSGSTFHAARLVDNVNTAAECHRMKEAVCWNPNHARAHATSPCCALPYPRAILLHPASADRARIDRNNHAGTSLRFDIADDQCAFGKLIVDAASACSSQIGTRSDLQQRCHACTSTPSVAVRRFIVPLNDVRVARTPPSMQSMLWTGDPFSQ</sequence>
<keyword evidence="2" id="KW-1185">Reference proteome</keyword>
<dbReference type="AlphaFoldDB" id="R9P915"/>
<dbReference type="HOGENOM" id="CLU_1548307_0_0_1"/>
<dbReference type="Proteomes" id="UP000014071">
    <property type="component" value="Unassembled WGS sequence"/>
</dbReference>
<dbReference type="RefSeq" id="XP_012191411.1">
    <property type="nucleotide sequence ID" value="XM_012336021.1"/>
</dbReference>
<gene>
    <name evidence="1" type="ORF">PHSY_005412</name>
</gene>